<evidence type="ECO:0000256" key="2">
    <source>
        <dbReference type="ARBA" id="ARBA00022771"/>
    </source>
</evidence>
<dbReference type="InterPro" id="IPR038630">
    <property type="entry name" value="L24e/L24_sf"/>
</dbReference>
<name>A0A5Q0UF36_9ARCH</name>
<keyword evidence="5" id="KW-0689">Ribosomal protein</keyword>
<dbReference type="OrthoDB" id="55506at2157"/>
<dbReference type="GO" id="GO:0005840">
    <property type="term" value="C:ribosome"/>
    <property type="evidence" value="ECO:0007669"/>
    <property type="project" value="UniProtKB-KW"/>
</dbReference>
<dbReference type="InterPro" id="IPR011017">
    <property type="entry name" value="TRASH_dom"/>
</dbReference>
<evidence type="ECO:0000256" key="3">
    <source>
        <dbReference type="ARBA" id="ARBA00035507"/>
    </source>
</evidence>
<dbReference type="KEGG" id="ncon:LC1Nh_0274"/>
<dbReference type="SMART" id="SM00746">
    <property type="entry name" value="TRASH"/>
    <property type="match status" value="1"/>
</dbReference>
<keyword evidence="2" id="KW-0862">Zinc</keyword>
<dbReference type="Proteomes" id="UP000377803">
    <property type="component" value="Chromosome"/>
</dbReference>
<keyword evidence="6" id="KW-1185">Reference proteome</keyword>
<comment type="similarity">
    <text evidence="1">Belongs to the eukaryotic ribosomal protein eL24 family.</text>
</comment>
<dbReference type="GO" id="GO:0008270">
    <property type="term" value="F:zinc ion binding"/>
    <property type="evidence" value="ECO:0007669"/>
    <property type="project" value="UniProtKB-KW"/>
</dbReference>
<dbReference type="InterPro" id="IPR000988">
    <property type="entry name" value="Ribosomal_eL24-rel_N"/>
</dbReference>
<keyword evidence="2" id="KW-0863">Zinc-finger</keyword>
<dbReference type="GeneID" id="42364656"/>
<accession>A0A5Q0UF36</accession>
<keyword evidence="5" id="KW-0687">Ribonucleoprotein</keyword>
<dbReference type="Pfam" id="PF01246">
    <property type="entry name" value="Ribosomal_L24e"/>
    <property type="match status" value="1"/>
</dbReference>
<evidence type="ECO:0000313" key="5">
    <source>
        <dbReference type="EMBL" id="QGA80177.1"/>
    </source>
</evidence>
<proteinExistence type="inferred from homology"/>
<organism evidence="5 6">
    <name type="scientific">Candidatus Nanohalobium constans</name>
    <dbReference type="NCBI Taxonomy" id="2565781"/>
    <lineage>
        <taxon>Archaea</taxon>
        <taxon>Candidatus Nanohalarchaeota</taxon>
        <taxon>Candidatus Nanohalobia</taxon>
        <taxon>Candidatus Nanohalobiales</taxon>
        <taxon>Candidatus Nanohalobiaceae</taxon>
        <taxon>Candidatus Nanohalobium</taxon>
    </lineage>
</organism>
<evidence type="ECO:0000259" key="4">
    <source>
        <dbReference type="SMART" id="SM00746"/>
    </source>
</evidence>
<protein>
    <recommendedName>
        <fullName evidence="3">50S ribosomal protein L24e</fullName>
    </recommendedName>
</protein>
<reference evidence="6" key="1">
    <citation type="submission" date="2019-05" db="EMBL/GenBank/DDBJ databases">
        <title>Candidatus Nanohalobium constans, a novel model system to study the DPANN nano-sized archaea: genomic and physiological characterization of a nanoarchaeon co-cultured with its chitinotrophic host.</title>
        <authorList>
            <person name="La Cono V."/>
            <person name="Arcadi E."/>
            <person name="Crisafi F."/>
            <person name="Denaro R."/>
            <person name="La Spada G."/>
            <person name="Messina E."/>
            <person name="Smedile F."/>
            <person name="Toshchakov S.V."/>
            <person name="Shevchenko M.A."/>
            <person name="Golyshin P.N."/>
            <person name="Golyshina O.V."/>
            <person name="Ferrer M."/>
            <person name="Rohde M."/>
            <person name="Mushegian A."/>
            <person name="Sorokin D.Y."/>
            <person name="Giuliano L."/>
            <person name="Yakimov M.M."/>
        </authorList>
    </citation>
    <scope>NUCLEOTIDE SEQUENCE [LARGE SCALE GENOMIC DNA]</scope>
    <source>
        <strain evidence="6">LC1Nh</strain>
    </source>
</reference>
<gene>
    <name evidence="5" type="primary">rpl24e</name>
    <name evidence="5" type="ORF">LC1Nh_0274</name>
</gene>
<dbReference type="AlphaFoldDB" id="A0A5Q0UF36"/>
<evidence type="ECO:0000256" key="1">
    <source>
        <dbReference type="ARBA" id="ARBA00005647"/>
    </source>
</evidence>
<dbReference type="Gene3D" id="2.30.170.20">
    <property type="entry name" value="Ribosomal protein L24e"/>
    <property type="match status" value="1"/>
</dbReference>
<dbReference type="EMBL" id="CP040089">
    <property type="protein sequence ID" value="QGA80177.1"/>
    <property type="molecule type" value="Genomic_DNA"/>
</dbReference>
<feature type="domain" description="TRASH" evidence="4">
    <location>
        <begin position="4"/>
        <end position="42"/>
    </location>
</feature>
<keyword evidence="2" id="KW-0479">Metal-binding</keyword>
<dbReference type="SUPFAM" id="SSF57716">
    <property type="entry name" value="Glucocorticoid receptor-like (DNA-binding domain)"/>
    <property type="match status" value="1"/>
</dbReference>
<evidence type="ECO:0000313" key="6">
    <source>
        <dbReference type="Proteomes" id="UP000377803"/>
    </source>
</evidence>
<dbReference type="RefSeq" id="WP_153549915.1">
    <property type="nucleotide sequence ID" value="NZ_CP040089.1"/>
</dbReference>
<sequence>MVECDYCGDQLSKTDGKMLVLNSGEKLYFCSSKCEKNHEKDRSHEYQKEE</sequence>